<evidence type="ECO:0000256" key="4">
    <source>
        <dbReference type="ARBA" id="ARBA00023136"/>
    </source>
</evidence>
<feature type="domain" description="POTRA" evidence="7">
    <location>
        <begin position="201"/>
        <end position="262"/>
    </location>
</feature>
<keyword evidence="3" id="KW-0812">Transmembrane</keyword>
<comment type="caution">
    <text evidence="8">The sequence shown here is derived from an EMBL/GenBank/DDBJ whole genome shotgun (WGS) entry which is preliminary data.</text>
</comment>
<name>A0A4S3MTH0_9RHOB</name>
<dbReference type="InterPro" id="IPR039910">
    <property type="entry name" value="D15-like"/>
</dbReference>
<dbReference type="EMBL" id="SSND01000001">
    <property type="protein sequence ID" value="THD85433.1"/>
    <property type="molecule type" value="Genomic_DNA"/>
</dbReference>
<keyword evidence="5" id="KW-0732">Signal</keyword>
<organism evidence="8 9">
    <name type="scientific">Aliigemmobacter aestuarii</name>
    <dbReference type="NCBI Taxonomy" id="1445661"/>
    <lineage>
        <taxon>Bacteria</taxon>
        <taxon>Pseudomonadati</taxon>
        <taxon>Pseudomonadota</taxon>
        <taxon>Alphaproteobacteria</taxon>
        <taxon>Rhodobacterales</taxon>
        <taxon>Paracoccaceae</taxon>
        <taxon>Aliigemmobacter</taxon>
    </lineage>
</organism>
<dbReference type="PANTHER" id="PTHR12815">
    <property type="entry name" value="SORTING AND ASSEMBLY MACHINERY SAMM50 PROTEIN FAMILY MEMBER"/>
    <property type="match status" value="1"/>
</dbReference>
<accession>A0A4S3MTH0</accession>
<evidence type="ECO:0000259" key="6">
    <source>
        <dbReference type="Pfam" id="PF01103"/>
    </source>
</evidence>
<reference evidence="8 9" key="1">
    <citation type="submission" date="2019-04" db="EMBL/GenBank/DDBJ databases">
        <title>Draft genome sequence of Gemmobacter aestuarii sp. nov.</title>
        <authorList>
            <person name="Hameed A."/>
            <person name="Lin S.-Y."/>
            <person name="Shahina M."/>
            <person name="Lai W.-A."/>
            <person name="Young C.-C."/>
        </authorList>
    </citation>
    <scope>NUCLEOTIDE SEQUENCE [LARGE SCALE GENOMIC DNA]</scope>
    <source>
        <strain evidence="8 9">CC-PW-75</strain>
    </source>
</reference>
<feature type="signal peptide" evidence="5">
    <location>
        <begin position="1"/>
        <end position="24"/>
    </location>
</feature>
<dbReference type="GO" id="GO:0019867">
    <property type="term" value="C:outer membrane"/>
    <property type="evidence" value="ECO:0007669"/>
    <property type="project" value="InterPro"/>
</dbReference>
<protein>
    <submittedName>
        <fullName evidence="8">Outer membrane protein assembly factor</fullName>
    </submittedName>
</protein>
<dbReference type="Pfam" id="PF07244">
    <property type="entry name" value="POTRA"/>
    <property type="match status" value="1"/>
</dbReference>
<feature type="chain" id="PRO_5020877698" evidence="5">
    <location>
        <begin position="25"/>
        <end position="604"/>
    </location>
</feature>
<evidence type="ECO:0000256" key="3">
    <source>
        <dbReference type="ARBA" id="ARBA00022692"/>
    </source>
</evidence>
<dbReference type="OrthoDB" id="9769707at2"/>
<dbReference type="AlphaFoldDB" id="A0A4S3MTH0"/>
<keyword evidence="9" id="KW-1185">Reference proteome</keyword>
<dbReference type="Proteomes" id="UP000309450">
    <property type="component" value="Unassembled WGS sequence"/>
</dbReference>
<proteinExistence type="predicted"/>
<evidence type="ECO:0000256" key="1">
    <source>
        <dbReference type="ARBA" id="ARBA00004370"/>
    </source>
</evidence>
<dbReference type="RefSeq" id="WP_136393807.1">
    <property type="nucleotide sequence ID" value="NZ_SSND01000001.1"/>
</dbReference>
<evidence type="ECO:0000313" key="8">
    <source>
        <dbReference type="EMBL" id="THD85433.1"/>
    </source>
</evidence>
<gene>
    <name evidence="8" type="ORF">E7811_06980</name>
</gene>
<evidence type="ECO:0000313" key="9">
    <source>
        <dbReference type="Proteomes" id="UP000309450"/>
    </source>
</evidence>
<dbReference type="Pfam" id="PF01103">
    <property type="entry name" value="Omp85"/>
    <property type="match status" value="1"/>
</dbReference>
<keyword evidence="2" id="KW-1134">Transmembrane beta strand</keyword>
<feature type="domain" description="Bacterial surface antigen (D15)" evidence="6">
    <location>
        <begin position="301"/>
        <end position="604"/>
    </location>
</feature>
<dbReference type="Gene3D" id="2.40.160.50">
    <property type="entry name" value="membrane protein fhac: a member of the omp85/tpsb transporter family"/>
    <property type="match status" value="1"/>
</dbReference>
<dbReference type="Gene3D" id="3.10.20.310">
    <property type="entry name" value="membrane protein fhac"/>
    <property type="match status" value="1"/>
</dbReference>
<evidence type="ECO:0000256" key="2">
    <source>
        <dbReference type="ARBA" id="ARBA00022452"/>
    </source>
</evidence>
<evidence type="ECO:0000256" key="5">
    <source>
        <dbReference type="SAM" id="SignalP"/>
    </source>
</evidence>
<dbReference type="PANTHER" id="PTHR12815:SF18">
    <property type="entry name" value="SORTING AND ASSEMBLY MACHINERY COMPONENT 50 HOMOLOG"/>
    <property type="match status" value="1"/>
</dbReference>
<keyword evidence="4" id="KW-0472">Membrane</keyword>
<comment type="subcellular location">
    <subcellularLocation>
        <location evidence="1">Membrane</location>
    </subcellularLocation>
</comment>
<dbReference type="InterPro" id="IPR010827">
    <property type="entry name" value="BamA/TamA_POTRA"/>
</dbReference>
<dbReference type="InterPro" id="IPR000184">
    <property type="entry name" value="Bac_surfAg_D15"/>
</dbReference>
<sequence>MAKRGRILAAAMAFGMALSVPVSAQQVYEFRVDGGDEALAKALRGASLVLAARNDKVTDPQELFSSAQAEYGRIVGALYAKGYYSPVVSVRIDGREAADIPPIDVPPRIERIEVSVAPGLPFTFSRADVAPLADGTKMPDGFRVGERAESELIKAAVTAGVDGWRAIGHAKAEPSGQTIVADHARQALAAQVTLAPGPRLRFGPLTVEGQERMKLRRILKIAGLPEGEVFDPEELRRAAERLRRTGVFKSVSLTEDEAITAPDLLGITATVVEEKPRRFGFGAELASLDGLDLTGYWMHRNLLGGAERLRVEGEISNIGAQSSGVDYELGITLDRPATFTPDTTVGLSFDLAHLNEEDFDADIVTAGINAQHYFSDTLTGRGALEYTAANITDVAGRFDYRHLSLPVGLTWDRRDDKLDATRGFFLDAEVRPFQGFGFTDSGMRAFVDARAYRNLSRGDRPFVLAGRVQAGAVFGSSLLGTPRDYLFYSGGGGTVRGHPYQSLGVNVLRSAGATQYTTGGQAFLAASVEARAMVTQSIGVVGFVDAGHVGALDFFEGVNDWHAGAGLGLRYATGFGPIRLDVAAPVGGTTGDGIQIYVGIGQSF</sequence>
<evidence type="ECO:0000259" key="7">
    <source>
        <dbReference type="Pfam" id="PF07244"/>
    </source>
</evidence>